<dbReference type="PANTHER" id="PTHR46929:SF29">
    <property type="entry name" value="MYB_SANT-LIKE DOMAIN-CONTAINING PROTEIN"/>
    <property type="match status" value="1"/>
</dbReference>
<gene>
    <name evidence="3" type="ORF">CITCOLO1_LOCUS20348</name>
</gene>
<organism evidence="3 4">
    <name type="scientific">Citrullus colocynthis</name>
    <name type="common">colocynth</name>
    <dbReference type="NCBI Taxonomy" id="252529"/>
    <lineage>
        <taxon>Eukaryota</taxon>
        <taxon>Viridiplantae</taxon>
        <taxon>Streptophyta</taxon>
        <taxon>Embryophyta</taxon>
        <taxon>Tracheophyta</taxon>
        <taxon>Spermatophyta</taxon>
        <taxon>Magnoliopsida</taxon>
        <taxon>eudicotyledons</taxon>
        <taxon>Gunneridae</taxon>
        <taxon>Pentapetalae</taxon>
        <taxon>rosids</taxon>
        <taxon>fabids</taxon>
        <taxon>Cucurbitales</taxon>
        <taxon>Cucurbitaceae</taxon>
        <taxon>Benincaseae</taxon>
        <taxon>Citrullus</taxon>
    </lineage>
</organism>
<evidence type="ECO:0000313" key="3">
    <source>
        <dbReference type="EMBL" id="CAK9327948.1"/>
    </source>
</evidence>
<keyword evidence="4" id="KW-1185">Reference proteome</keyword>
<dbReference type="EMBL" id="OZ021742">
    <property type="protein sequence ID" value="CAK9327948.1"/>
    <property type="molecule type" value="Genomic_DNA"/>
</dbReference>
<name>A0ABP0Z579_9ROSI</name>
<proteinExistence type="predicted"/>
<dbReference type="Pfam" id="PF12776">
    <property type="entry name" value="Myb_DNA-bind_3"/>
    <property type="match status" value="3"/>
</dbReference>
<evidence type="ECO:0000259" key="2">
    <source>
        <dbReference type="Pfam" id="PF12776"/>
    </source>
</evidence>
<feature type="domain" description="Myb/SANT-like" evidence="2">
    <location>
        <begin position="268"/>
        <end position="362"/>
    </location>
</feature>
<feature type="region of interest" description="Disordered" evidence="1">
    <location>
        <begin position="415"/>
        <end position="458"/>
    </location>
</feature>
<dbReference type="Proteomes" id="UP001642487">
    <property type="component" value="Chromosome 8"/>
</dbReference>
<feature type="domain" description="Myb/SANT-like" evidence="2">
    <location>
        <begin position="101"/>
        <end position="196"/>
    </location>
</feature>
<accession>A0ABP0Z579</accession>
<protein>
    <recommendedName>
        <fullName evidence="2">Myb/SANT-like domain-containing protein</fullName>
    </recommendedName>
</protein>
<evidence type="ECO:0000313" key="4">
    <source>
        <dbReference type="Proteomes" id="UP001642487"/>
    </source>
</evidence>
<evidence type="ECO:0000256" key="1">
    <source>
        <dbReference type="SAM" id="MobiDB-lite"/>
    </source>
</evidence>
<sequence>MKGCKLDRTLQCGVVDLAVSAFNEKYGSDLTKEHIRNRLKTWRKQYRNLSHDGFRWDETRKVIIANNSVWDDYVKILQMEALDFPIAANDGKTGCERNSLRWTREMDHCLRRVVMQHVILGDKGMVDNKFSPLVYDAAILDLRESLALELTKEQVEDRFNSWKREYGLIRDLLDQGDFEWDDHQKMLVAKDSVWDASIERNPDTRHLRGKVIENYNELCAIAGCDNPSESSLNAAANSLDLSVDEAINARDVCHNQSNRAADNENYVTWTKEMDTCLSKMLVKQVSLGNKIDKNFKPAAYTAALTFLNERFALDLTKENVKSRLNTWKKQYGIVKSLLSHDGFEWDEKHKMIVATDFDWTAHTKGHLDVQELQAKTIENYNELCMIFGNEEKTEGWSIGEKLDKDRTLDNHNHTELQVGISDDDAGGGDGCSDADSMEASSQQTGTRPSSSSHSRKSLKRSCNGDLMVQIMSVMAANVARIADALSDRPTCLDQVFDVVQTMPGLDDNLILDACEFLSLDDKRAVMFMKLDERLRRKVATKKVAQLGLHIRSIVFLVDIYTYFSSSH</sequence>
<reference evidence="3 4" key="1">
    <citation type="submission" date="2024-03" db="EMBL/GenBank/DDBJ databases">
        <authorList>
            <person name="Gkanogiannis A."/>
            <person name="Becerra Lopez-Lavalle L."/>
        </authorList>
    </citation>
    <scope>NUCLEOTIDE SEQUENCE [LARGE SCALE GENOMIC DNA]</scope>
</reference>
<dbReference type="InterPro" id="IPR024752">
    <property type="entry name" value="Myb/SANT-like_dom"/>
</dbReference>
<feature type="compositionally biased region" description="Polar residues" evidence="1">
    <location>
        <begin position="438"/>
        <end position="448"/>
    </location>
</feature>
<dbReference type="PANTHER" id="PTHR46929">
    <property type="entry name" value="EXPRESSED PROTEIN"/>
    <property type="match status" value="1"/>
</dbReference>
<feature type="domain" description="Myb/SANT-like" evidence="2">
    <location>
        <begin position="7"/>
        <end position="73"/>
    </location>
</feature>